<dbReference type="AlphaFoldDB" id="A0AAV2A2Q0"/>
<evidence type="ECO:0000313" key="15">
    <source>
        <dbReference type="Proteomes" id="UP001497382"/>
    </source>
</evidence>
<evidence type="ECO:0000256" key="10">
    <source>
        <dbReference type="SAM" id="MobiDB-lite"/>
    </source>
</evidence>
<evidence type="ECO:0000256" key="6">
    <source>
        <dbReference type="ARBA" id="ARBA00022737"/>
    </source>
</evidence>
<evidence type="ECO:0000259" key="13">
    <source>
        <dbReference type="Pfam" id="PF23414"/>
    </source>
</evidence>
<dbReference type="GO" id="GO:0000226">
    <property type="term" value="P:microtubule cytoskeleton organization"/>
    <property type="evidence" value="ECO:0007669"/>
    <property type="project" value="TreeGrafter"/>
</dbReference>
<accession>A0AAV2A2Q0</accession>
<evidence type="ECO:0000256" key="8">
    <source>
        <dbReference type="PROSITE-ProRule" id="PRU00221"/>
    </source>
</evidence>
<evidence type="ECO:0000256" key="5">
    <source>
        <dbReference type="ARBA" id="ARBA00022701"/>
    </source>
</evidence>
<dbReference type="SUPFAM" id="SSF50998">
    <property type="entry name" value="Quinoprotein alcohol dehydrogenase-like"/>
    <property type="match status" value="1"/>
</dbReference>
<dbReference type="InterPro" id="IPR055442">
    <property type="entry name" value="Beta-prop_EML-like_2nd"/>
</dbReference>
<evidence type="ECO:0000313" key="14">
    <source>
        <dbReference type="EMBL" id="CAL1276933.1"/>
    </source>
</evidence>
<feature type="chain" id="PRO_5043875337" description="Echinoderm microtubule-associated protein-like 1" evidence="11">
    <location>
        <begin position="24"/>
        <end position="928"/>
    </location>
</feature>
<feature type="repeat" description="WD" evidence="8">
    <location>
        <begin position="893"/>
        <end position="928"/>
    </location>
</feature>
<evidence type="ECO:0000256" key="9">
    <source>
        <dbReference type="SAM" id="Coils"/>
    </source>
</evidence>
<evidence type="ECO:0000256" key="4">
    <source>
        <dbReference type="ARBA" id="ARBA00022574"/>
    </source>
</evidence>
<evidence type="ECO:0000259" key="12">
    <source>
        <dbReference type="Pfam" id="PF23409"/>
    </source>
</evidence>
<dbReference type="EMBL" id="CAXIEN010000097">
    <property type="protein sequence ID" value="CAL1276933.1"/>
    <property type="molecule type" value="Genomic_DNA"/>
</dbReference>
<evidence type="ECO:0008006" key="16">
    <source>
        <dbReference type="Google" id="ProtNLM"/>
    </source>
</evidence>
<dbReference type="InterPro" id="IPR015943">
    <property type="entry name" value="WD40/YVTN_repeat-like_dom_sf"/>
</dbReference>
<dbReference type="SMART" id="SM00320">
    <property type="entry name" value="WD40"/>
    <property type="match status" value="11"/>
</dbReference>
<dbReference type="SUPFAM" id="SSF50978">
    <property type="entry name" value="WD40 repeat-like"/>
    <property type="match status" value="1"/>
</dbReference>
<dbReference type="FunFam" id="2.130.10.10:FF:000005">
    <property type="entry name" value="Putative echinoderm microtubule-associated protein-like 1"/>
    <property type="match status" value="1"/>
</dbReference>
<keyword evidence="9" id="KW-0175">Coiled coil</keyword>
<feature type="signal peptide" evidence="11">
    <location>
        <begin position="1"/>
        <end position="23"/>
    </location>
</feature>
<dbReference type="InterPro" id="IPR050630">
    <property type="entry name" value="WD_repeat_EMAP"/>
</dbReference>
<dbReference type="GO" id="GO:0005874">
    <property type="term" value="C:microtubule"/>
    <property type="evidence" value="ECO:0007669"/>
    <property type="project" value="UniProtKB-KW"/>
</dbReference>
<feature type="repeat" description="WD" evidence="8">
    <location>
        <begin position="781"/>
        <end position="813"/>
    </location>
</feature>
<evidence type="ECO:0000256" key="3">
    <source>
        <dbReference type="ARBA" id="ARBA00022490"/>
    </source>
</evidence>
<sequence length="928" mass="102968">STNRFTSQPLIFILFICPSPTEAVTTSAFADRDGWRELSAVHTTVHLLNGVLEEENMKIHFKDNGEAASSDGEDIINHDNDALRDRVADLEKKVQEQADEIVCLRGTLADVLRRVTQLEGRAVIITSNNVPAPVKSSYSSNTLPSKPSNINYQRQVTSPTTNSNSHHPAPQTPAQPNRRLSHYPSSGSLHSEGGHSSSSASPIPSPSPSITNSRSSPSPRHTPSPNRHISMSTSNLNSMKKWSSSQEYLTSNNNASDHPKFLKRVTTGSLFNLNMRSVTPNHARHGTKDAVLMQEEGIVKLYLRGRPIALHIPTDYLQDYSLNKVNNPPSQRLKLEWVYGYRGRDCRSNLYFLPTGEMVYFIASVVVLYNVEDQIQRHYMGHTDDIKCLALHPNKLLIATGQVASTDRRERRVKPHVRIWDSVSLNTLHVIGAGEFERAVCCVAFSHADGGSLLCVIDESVEHTLSLWDWQKGEKGHKITSATETVLAAEFHPMDRHTLITIGRGHIYFWDTEGGTLAKKLGLFEKQDKPRYVLCMSFTETGELLTGDSNGNILVWSRGSNKVARTIYNAHDGGVFSICSMKDGTFLSGGGRDRRIIEWDHALTRTGREAKLPEQTGGIRALAQGKGSMLLVGTTRNCILQGTLSLNFSLVVQGHTEEIWALAVHPNQSQFITGGHDHYIHMWDTMSHSVVWSKDIGESVQSACFSPDGSVVALATTSGRWSVLDATTRQAYSMHADGSESIDCIKFSPDGRFLAVGSHDNYIYVYQVDDEYKKYNRIGRCMGHSSFITHLDWSDDSTYIQTSSGDYELLFWNAGVCRQVSNMSIARDIKWNTQTCTIGFSVLGIWPENADGSDVNTCSRSHSHKLLATGDDFGKVNIYSYPSCQPKSPHHSYGGHSSHVTNVDFTPDDTRLISLGGRDCSIMQWALT</sequence>
<dbReference type="Pfam" id="PF03451">
    <property type="entry name" value="HELP"/>
    <property type="match status" value="1"/>
</dbReference>
<dbReference type="InterPro" id="IPR036322">
    <property type="entry name" value="WD40_repeat_dom_sf"/>
</dbReference>
<comment type="caution">
    <text evidence="14">The sequence shown here is derived from an EMBL/GenBank/DDBJ whole genome shotgun (WGS) entry which is preliminary data.</text>
</comment>
<comment type="subcellular location">
    <subcellularLocation>
        <location evidence="1">Cytoplasm</location>
        <location evidence="1">Cytoskeleton</location>
    </subcellularLocation>
</comment>
<keyword evidence="15" id="KW-1185">Reference proteome</keyword>
<dbReference type="PANTHER" id="PTHR13720">
    <property type="entry name" value="WD-40 REPEAT PROTEIN"/>
    <property type="match status" value="1"/>
</dbReference>
<dbReference type="Pfam" id="PF23414">
    <property type="entry name" value="Beta-prop_EML_2"/>
    <property type="match status" value="1"/>
</dbReference>
<dbReference type="InterPro" id="IPR005108">
    <property type="entry name" value="HELP"/>
</dbReference>
<feature type="repeat" description="WD" evidence="8">
    <location>
        <begin position="652"/>
        <end position="693"/>
    </location>
</feature>
<dbReference type="InterPro" id="IPR011047">
    <property type="entry name" value="Quinoprotein_ADH-like_sf"/>
</dbReference>
<feature type="repeat" description="WD" evidence="8">
    <location>
        <begin position="568"/>
        <end position="600"/>
    </location>
</feature>
<comment type="similarity">
    <text evidence="2">Belongs to the WD repeat EMAP family.</text>
</comment>
<evidence type="ECO:0000256" key="7">
    <source>
        <dbReference type="ARBA" id="ARBA00023212"/>
    </source>
</evidence>
<evidence type="ECO:0000256" key="1">
    <source>
        <dbReference type="ARBA" id="ARBA00004245"/>
    </source>
</evidence>
<dbReference type="FunFam" id="2.130.10.10:FF:002220">
    <property type="entry name" value="EMAP-like 3"/>
    <property type="match status" value="1"/>
</dbReference>
<feature type="compositionally biased region" description="Low complexity" evidence="10">
    <location>
        <begin position="184"/>
        <end position="228"/>
    </location>
</feature>
<feature type="repeat" description="WD" evidence="8">
    <location>
        <begin position="735"/>
        <end position="776"/>
    </location>
</feature>
<dbReference type="Gene3D" id="2.130.10.10">
    <property type="entry name" value="YVTN repeat-like/Quinoprotein amine dehydrogenase"/>
    <property type="match status" value="2"/>
</dbReference>
<protein>
    <recommendedName>
        <fullName evidence="16">Echinoderm microtubule-associated protein-like 1</fullName>
    </recommendedName>
</protein>
<feature type="compositionally biased region" description="Polar residues" evidence="10">
    <location>
        <begin position="131"/>
        <end position="166"/>
    </location>
</feature>
<keyword evidence="5" id="KW-0493">Microtubule</keyword>
<dbReference type="PROSITE" id="PS50082">
    <property type="entry name" value="WD_REPEATS_2"/>
    <property type="match status" value="5"/>
</dbReference>
<gene>
    <name evidence="14" type="ORF">LARSCL_LOCUS8920</name>
</gene>
<dbReference type="GO" id="GO:0072686">
    <property type="term" value="C:mitotic spindle"/>
    <property type="evidence" value="ECO:0007669"/>
    <property type="project" value="TreeGrafter"/>
</dbReference>
<feature type="domain" description="EML-like first beta-propeller" evidence="12">
    <location>
        <begin position="376"/>
        <end position="642"/>
    </location>
</feature>
<dbReference type="InterPro" id="IPR049813">
    <property type="entry name" value="Elp-1-like_TD"/>
</dbReference>
<keyword evidence="4 8" id="KW-0853">WD repeat</keyword>
<reference evidence="14 15" key="1">
    <citation type="submission" date="2024-04" db="EMBL/GenBank/DDBJ databases">
        <authorList>
            <person name="Rising A."/>
            <person name="Reimegard J."/>
            <person name="Sonavane S."/>
            <person name="Akerstrom W."/>
            <person name="Nylinder S."/>
            <person name="Hedman E."/>
            <person name="Kallberg Y."/>
        </authorList>
    </citation>
    <scope>NUCLEOTIDE SEQUENCE [LARGE SCALE GENOMIC DNA]</scope>
</reference>
<dbReference type="Pfam" id="PF23409">
    <property type="entry name" value="Beta-prop_EML"/>
    <property type="match status" value="1"/>
</dbReference>
<feature type="region of interest" description="Disordered" evidence="10">
    <location>
        <begin position="131"/>
        <end position="260"/>
    </location>
</feature>
<name>A0AAV2A2Q0_9ARAC</name>
<dbReference type="PANTHER" id="PTHR13720:SF50">
    <property type="entry name" value="ECHINODERM MICROTUBULE-ASSOCIATED PROTEIN-LIKE 2"/>
    <property type="match status" value="1"/>
</dbReference>
<proteinExistence type="inferred from homology"/>
<feature type="compositionally biased region" description="Polar residues" evidence="10">
    <location>
        <begin position="229"/>
        <end position="256"/>
    </location>
</feature>
<evidence type="ECO:0000256" key="11">
    <source>
        <dbReference type="SAM" id="SignalP"/>
    </source>
</evidence>
<feature type="non-terminal residue" evidence="14">
    <location>
        <position position="1"/>
    </location>
</feature>
<feature type="domain" description="EML-like second beta-propeller" evidence="13">
    <location>
        <begin position="659"/>
        <end position="926"/>
    </location>
</feature>
<evidence type="ECO:0000256" key="2">
    <source>
        <dbReference type="ARBA" id="ARBA00006489"/>
    </source>
</evidence>
<keyword evidence="11" id="KW-0732">Signal</keyword>
<feature type="coiled-coil region" evidence="9">
    <location>
        <begin position="73"/>
        <end position="107"/>
    </location>
</feature>
<keyword evidence="7" id="KW-0206">Cytoskeleton</keyword>
<dbReference type="PROSITE" id="PS50294">
    <property type="entry name" value="WD_REPEATS_REGION"/>
    <property type="match status" value="2"/>
</dbReference>
<dbReference type="CDD" id="cd21931">
    <property type="entry name" value="TD_EMAP-like"/>
    <property type="match status" value="1"/>
</dbReference>
<dbReference type="GO" id="GO:0008017">
    <property type="term" value="F:microtubule binding"/>
    <property type="evidence" value="ECO:0007669"/>
    <property type="project" value="TreeGrafter"/>
</dbReference>
<dbReference type="Proteomes" id="UP001497382">
    <property type="component" value="Unassembled WGS sequence"/>
</dbReference>
<keyword evidence="3" id="KW-0963">Cytoplasm</keyword>
<keyword evidence="6" id="KW-0677">Repeat</keyword>
<organism evidence="14 15">
    <name type="scientific">Larinioides sclopetarius</name>
    <dbReference type="NCBI Taxonomy" id="280406"/>
    <lineage>
        <taxon>Eukaryota</taxon>
        <taxon>Metazoa</taxon>
        <taxon>Ecdysozoa</taxon>
        <taxon>Arthropoda</taxon>
        <taxon>Chelicerata</taxon>
        <taxon>Arachnida</taxon>
        <taxon>Araneae</taxon>
        <taxon>Araneomorphae</taxon>
        <taxon>Entelegynae</taxon>
        <taxon>Araneoidea</taxon>
        <taxon>Araneidae</taxon>
        <taxon>Larinioides</taxon>
    </lineage>
</organism>
<dbReference type="InterPro" id="IPR055439">
    <property type="entry name" value="Beta-prop_EML_1st"/>
</dbReference>
<dbReference type="InterPro" id="IPR001680">
    <property type="entry name" value="WD40_rpt"/>
</dbReference>